<evidence type="ECO:0000256" key="5">
    <source>
        <dbReference type="ARBA" id="ARBA00023212"/>
    </source>
</evidence>
<gene>
    <name evidence="11" type="ORF">TrST_g7357</name>
</gene>
<evidence type="ECO:0000256" key="4">
    <source>
        <dbReference type="ARBA" id="ARBA00022701"/>
    </source>
</evidence>
<keyword evidence="10" id="KW-0812">Transmembrane</keyword>
<dbReference type="PANTHER" id="PTHR34252">
    <property type="entry name" value="UPF0705 PROTEIN C11ORF49"/>
    <property type="match status" value="1"/>
</dbReference>
<reference evidence="12" key="1">
    <citation type="journal article" date="2023" name="Commun. Biol.">
        <title>Genome analysis of Parmales, the sister group of diatoms, reveals the evolutionary specialization of diatoms from phago-mixotrophs to photoautotrophs.</title>
        <authorList>
            <person name="Ban H."/>
            <person name="Sato S."/>
            <person name="Yoshikawa S."/>
            <person name="Yamada K."/>
            <person name="Nakamura Y."/>
            <person name="Ichinomiya M."/>
            <person name="Sato N."/>
            <person name="Blanc-Mathieu R."/>
            <person name="Endo H."/>
            <person name="Kuwata A."/>
            <person name="Ogata H."/>
        </authorList>
    </citation>
    <scope>NUCLEOTIDE SEQUENCE [LARGE SCALE GENOMIC DNA]</scope>
    <source>
        <strain evidence="12">NIES 3701</strain>
    </source>
</reference>
<evidence type="ECO:0000256" key="6">
    <source>
        <dbReference type="ARBA" id="ARBA00033750"/>
    </source>
</evidence>
<evidence type="ECO:0000256" key="9">
    <source>
        <dbReference type="SAM" id="MobiDB-lite"/>
    </source>
</evidence>
<dbReference type="InterPro" id="IPR038968">
    <property type="entry name" value="CSTPP1"/>
</dbReference>
<sequence>MTPPRKLPSTTQNTPAKKSAVYPGLAGNLESLRMMPNSSPGRHGNAQLENLPNGTYLSQSKVQVYLASAISTLIKVASATPPPPTVNGLVVPHPTSVHSRPLHFLSTYFDNVLHPKVNHTSCKPFTYIVSTPYNRQTFLLSLHSSTQNFHSLTLTPDDFHSILLLLSPDFSRGLTHTCAWLSNGGRASASTSPLPFPKLLKTFTFFFTYLDFFLQVLTFFVAAYDGASSSKPQSIIMPPLLCSNSHSPLKELSNVYGTSSWRRSFGCSVDSSHVLTALTRIESGCVEAGLPYIDSKKWRKGMENKGKVTLERLWKNLEG</sequence>
<dbReference type="AlphaFoldDB" id="A0A9W7ES07"/>
<protein>
    <recommendedName>
        <fullName evidence="7">Centriolar satellite-associated tubulin polyglutamylase complex regulator 1</fullName>
    </recommendedName>
</protein>
<evidence type="ECO:0000313" key="12">
    <source>
        <dbReference type="Proteomes" id="UP001165085"/>
    </source>
</evidence>
<comment type="similarity">
    <text evidence="6">Belongs to the CSTPP1 family.</text>
</comment>
<keyword evidence="4" id="KW-0493">Microtubule</keyword>
<keyword evidence="5" id="KW-0206">Cytoskeleton</keyword>
<keyword evidence="10" id="KW-1133">Transmembrane helix</keyword>
<dbReference type="OrthoDB" id="197906at2759"/>
<evidence type="ECO:0000256" key="10">
    <source>
        <dbReference type="SAM" id="Phobius"/>
    </source>
</evidence>
<comment type="function">
    <text evidence="8">Regulator of the tubulin polyglutamylase complex (TPGC) that controls cytoskeletal organization, nuclear shape, and cilium disassembly by balancing microtubule and actin assembly. Regulates the assembly and stability of the TPGC and thereby modulates polyglutamylation of the microtubule, which antagonizes MAP4 binding.</text>
</comment>
<organism evidence="11 12">
    <name type="scientific">Triparma strigata</name>
    <dbReference type="NCBI Taxonomy" id="1606541"/>
    <lineage>
        <taxon>Eukaryota</taxon>
        <taxon>Sar</taxon>
        <taxon>Stramenopiles</taxon>
        <taxon>Ochrophyta</taxon>
        <taxon>Bolidophyceae</taxon>
        <taxon>Parmales</taxon>
        <taxon>Triparmaceae</taxon>
        <taxon>Triparma</taxon>
    </lineage>
</organism>
<comment type="caution">
    <text evidence="11">The sequence shown here is derived from an EMBL/GenBank/DDBJ whole genome shotgun (WGS) entry which is preliminary data.</text>
</comment>
<evidence type="ECO:0000256" key="1">
    <source>
        <dbReference type="ARBA" id="ARBA00004607"/>
    </source>
</evidence>
<keyword evidence="3" id="KW-0597">Phosphoprotein</keyword>
<feature type="region of interest" description="Disordered" evidence="9">
    <location>
        <begin position="32"/>
        <end position="52"/>
    </location>
</feature>
<dbReference type="GO" id="GO:0005874">
    <property type="term" value="C:microtubule"/>
    <property type="evidence" value="ECO:0007669"/>
    <property type="project" value="UniProtKB-KW"/>
</dbReference>
<proteinExistence type="inferred from homology"/>
<comment type="subcellular location">
    <subcellularLocation>
        <location evidence="1">Cytoplasm</location>
        <location evidence="1">Cytoskeleton</location>
        <location evidence="1">Microtubule organizing center</location>
        <location evidence="1">Centrosome</location>
        <location evidence="1">Centriolar satellite</location>
    </subcellularLocation>
</comment>
<keyword evidence="12" id="KW-1185">Reference proteome</keyword>
<feature type="region of interest" description="Disordered" evidence="9">
    <location>
        <begin position="1"/>
        <end position="20"/>
    </location>
</feature>
<keyword evidence="10" id="KW-0472">Membrane</keyword>
<evidence type="ECO:0000256" key="2">
    <source>
        <dbReference type="ARBA" id="ARBA00022490"/>
    </source>
</evidence>
<dbReference type="PANTHER" id="PTHR34252:SF1">
    <property type="entry name" value="CENTRIOLAR SATELLITE-ASSOCIATED TUBULIN POLYGLUTAMYLASE COMPLEX REGULATOR 1"/>
    <property type="match status" value="1"/>
</dbReference>
<dbReference type="EMBL" id="BRXY01000358">
    <property type="protein sequence ID" value="GMH89478.1"/>
    <property type="molecule type" value="Genomic_DNA"/>
</dbReference>
<name>A0A9W7ES07_9STRA</name>
<evidence type="ECO:0000256" key="7">
    <source>
        <dbReference type="ARBA" id="ARBA00033769"/>
    </source>
</evidence>
<evidence type="ECO:0000313" key="11">
    <source>
        <dbReference type="EMBL" id="GMH89478.1"/>
    </source>
</evidence>
<evidence type="ECO:0000256" key="8">
    <source>
        <dbReference type="ARBA" id="ARBA00045673"/>
    </source>
</evidence>
<keyword evidence="2" id="KW-0963">Cytoplasm</keyword>
<feature type="transmembrane region" description="Helical" evidence="10">
    <location>
        <begin position="203"/>
        <end position="224"/>
    </location>
</feature>
<accession>A0A9W7ES07</accession>
<dbReference type="GO" id="GO:0034451">
    <property type="term" value="C:centriolar satellite"/>
    <property type="evidence" value="ECO:0007669"/>
    <property type="project" value="UniProtKB-SubCell"/>
</dbReference>
<evidence type="ECO:0000256" key="3">
    <source>
        <dbReference type="ARBA" id="ARBA00022553"/>
    </source>
</evidence>
<dbReference type="Proteomes" id="UP001165085">
    <property type="component" value="Unassembled WGS sequence"/>
</dbReference>